<evidence type="ECO:0000256" key="8">
    <source>
        <dbReference type="RuleBase" id="RU361270"/>
    </source>
</evidence>
<comment type="similarity">
    <text evidence="3 8">Belongs to the transthyretin family. 5-hydroxyisourate hydrolase subfamily.</text>
</comment>
<dbReference type="NCBIfam" id="TIGR02962">
    <property type="entry name" value="hdxy_isourate"/>
    <property type="match status" value="1"/>
</dbReference>
<reference evidence="10 11" key="1">
    <citation type="submission" date="2015-11" db="EMBL/GenBank/DDBJ databases">
        <title>Genome Sequence of Bacillus simplex strain VanAntwerpen2.</title>
        <authorList>
            <person name="Couger M.B."/>
        </authorList>
    </citation>
    <scope>NUCLEOTIDE SEQUENCE [LARGE SCALE GENOMIC DNA]</scope>
    <source>
        <strain evidence="10 11">VanAntwerpen02</strain>
    </source>
</reference>
<keyword evidence="5 8" id="KW-0659">Purine metabolism</keyword>
<name>A0A109MVS5_9BACI</name>
<dbReference type="EMBL" id="LNNH01000032">
    <property type="protein sequence ID" value="KWW16496.1"/>
    <property type="molecule type" value="Genomic_DNA"/>
</dbReference>
<dbReference type="AlphaFoldDB" id="A0A109MVS5"/>
<accession>A0A109MVS5</accession>
<comment type="caution">
    <text evidence="10">The sequence shown here is derived from an EMBL/GenBank/DDBJ whole genome shotgun (WGS) entry which is preliminary data.</text>
</comment>
<dbReference type="SUPFAM" id="SSF49472">
    <property type="entry name" value="Transthyretin (synonym: prealbumin)"/>
    <property type="match status" value="1"/>
</dbReference>
<evidence type="ECO:0000256" key="4">
    <source>
        <dbReference type="ARBA" id="ARBA00011881"/>
    </source>
</evidence>
<evidence type="ECO:0000259" key="9">
    <source>
        <dbReference type="Pfam" id="PF00576"/>
    </source>
</evidence>
<dbReference type="InterPro" id="IPR023418">
    <property type="entry name" value="Thyroxine_BS"/>
</dbReference>
<keyword evidence="11" id="KW-1185">Reference proteome</keyword>
<dbReference type="Gene3D" id="2.60.40.180">
    <property type="entry name" value="Transthyretin/hydroxyisourate hydrolase domain"/>
    <property type="match status" value="1"/>
</dbReference>
<proteinExistence type="inferred from homology"/>
<evidence type="ECO:0000256" key="1">
    <source>
        <dbReference type="ARBA" id="ARBA00001043"/>
    </source>
</evidence>
<dbReference type="PANTHER" id="PTHR10395">
    <property type="entry name" value="URICASE AND TRANSTHYRETIN-RELATED"/>
    <property type="match status" value="1"/>
</dbReference>
<evidence type="ECO:0000256" key="2">
    <source>
        <dbReference type="ARBA" id="ARBA00002704"/>
    </source>
</evidence>
<dbReference type="GO" id="GO:0006144">
    <property type="term" value="P:purine nucleobase metabolic process"/>
    <property type="evidence" value="ECO:0007669"/>
    <property type="project" value="UniProtKB-KW"/>
</dbReference>
<feature type="binding site" evidence="7">
    <location>
        <position position="7"/>
    </location>
    <ligand>
        <name>substrate</name>
    </ligand>
</feature>
<evidence type="ECO:0000313" key="10">
    <source>
        <dbReference type="EMBL" id="KWW16496.1"/>
    </source>
</evidence>
<dbReference type="PRINTS" id="PR00189">
    <property type="entry name" value="TRNSTHYRETIN"/>
</dbReference>
<comment type="subunit">
    <text evidence="4 8">Homotetramer.</text>
</comment>
<dbReference type="PROSITE" id="PS00768">
    <property type="entry name" value="TRANSTHYRETIN_1"/>
    <property type="match status" value="1"/>
</dbReference>
<dbReference type="GO" id="GO:0033971">
    <property type="term" value="F:hydroxyisourate hydrolase activity"/>
    <property type="evidence" value="ECO:0007669"/>
    <property type="project" value="UniProtKB-EC"/>
</dbReference>
<dbReference type="InterPro" id="IPR014306">
    <property type="entry name" value="Hydroxyisourate_hydrolase"/>
</dbReference>
<comment type="function">
    <text evidence="2">Catalyzes the hydrolysis of 5-hydroxyisourate (HIU) to 2-oxo-4-hydroxy-4-carboxy-5-ureidoimidazoline (OHCU).</text>
</comment>
<feature type="binding site" evidence="7">
    <location>
        <position position="116"/>
    </location>
    <ligand>
        <name>substrate</name>
    </ligand>
</feature>
<feature type="binding site" evidence="7">
    <location>
        <position position="47"/>
    </location>
    <ligand>
        <name>substrate</name>
    </ligand>
</feature>
<evidence type="ECO:0000313" key="11">
    <source>
        <dbReference type="Proteomes" id="UP000064189"/>
    </source>
</evidence>
<dbReference type="EC" id="3.5.2.17" evidence="8"/>
<dbReference type="InterPro" id="IPR023416">
    <property type="entry name" value="Transthyretin/HIU_hydrolase_d"/>
</dbReference>
<dbReference type="Pfam" id="PF00576">
    <property type="entry name" value="Transthyretin"/>
    <property type="match status" value="1"/>
</dbReference>
<evidence type="ECO:0000256" key="7">
    <source>
        <dbReference type="PIRSR" id="PIRSR600895-51"/>
    </source>
</evidence>
<keyword evidence="6 8" id="KW-0378">Hydrolase</keyword>
<dbReference type="PANTHER" id="PTHR10395:SF7">
    <property type="entry name" value="5-HYDROXYISOURATE HYDROLASE"/>
    <property type="match status" value="1"/>
</dbReference>
<feature type="domain" description="Transthyretin/hydroxyisourate hydrolase" evidence="9">
    <location>
        <begin position="4"/>
        <end position="118"/>
    </location>
</feature>
<dbReference type="RefSeq" id="WP_061143229.1">
    <property type="nucleotide sequence ID" value="NZ_LNNH01000032.1"/>
</dbReference>
<protein>
    <recommendedName>
        <fullName evidence="8">5-hydroxyisourate hydrolase</fullName>
        <shortName evidence="8">HIU hydrolase</shortName>
        <shortName evidence="8">HIUHase</shortName>
        <ecNumber evidence="8">3.5.2.17</ecNumber>
    </recommendedName>
</protein>
<comment type="catalytic activity">
    <reaction evidence="1 8">
        <text>5-hydroxyisourate + H2O = 5-hydroxy-2-oxo-4-ureido-2,5-dihydro-1H-imidazole-5-carboxylate + H(+)</text>
        <dbReference type="Rhea" id="RHEA:23736"/>
        <dbReference type="ChEBI" id="CHEBI:15377"/>
        <dbReference type="ChEBI" id="CHEBI:15378"/>
        <dbReference type="ChEBI" id="CHEBI:18072"/>
        <dbReference type="ChEBI" id="CHEBI:58639"/>
        <dbReference type="EC" id="3.5.2.17"/>
    </reaction>
</comment>
<dbReference type="InterPro" id="IPR000895">
    <property type="entry name" value="Transthyretin/HIU_hydrolase"/>
</dbReference>
<evidence type="ECO:0000256" key="5">
    <source>
        <dbReference type="ARBA" id="ARBA00022631"/>
    </source>
</evidence>
<evidence type="ECO:0000256" key="6">
    <source>
        <dbReference type="ARBA" id="ARBA00022801"/>
    </source>
</evidence>
<evidence type="ECO:0000256" key="3">
    <source>
        <dbReference type="ARBA" id="ARBA00009850"/>
    </source>
</evidence>
<organism evidence="10 11">
    <name type="scientific">Peribacillus simplex</name>
    <dbReference type="NCBI Taxonomy" id="1478"/>
    <lineage>
        <taxon>Bacteria</taxon>
        <taxon>Bacillati</taxon>
        <taxon>Bacillota</taxon>
        <taxon>Bacilli</taxon>
        <taxon>Bacillales</taxon>
        <taxon>Bacillaceae</taxon>
        <taxon>Peribacillus</taxon>
    </lineage>
</organism>
<gene>
    <name evidence="10" type="ORF">AS888_23980</name>
</gene>
<sequence length="119" mass="13293">MTGITTHVLDVMQGQPAANVTIELYYCESPSASWQLLQTSVTNPDGRLAAPLLKAEDTKMGNYEIVFHIGDYFRRKNLGLPEPPFLDLVPVRFGLSSPSSHYHVPLIISPWAYQVYRGS</sequence>
<dbReference type="InterPro" id="IPR036817">
    <property type="entry name" value="Transthyretin/HIU_hydrolase_sf"/>
</dbReference>
<dbReference type="Proteomes" id="UP000064189">
    <property type="component" value="Unassembled WGS sequence"/>
</dbReference>
<dbReference type="CDD" id="cd05822">
    <property type="entry name" value="TLP_HIUase"/>
    <property type="match status" value="1"/>
</dbReference>